<feature type="region of interest" description="Disordered" evidence="1">
    <location>
        <begin position="28"/>
        <end position="47"/>
    </location>
</feature>
<organism evidence="2 3">
    <name type="scientific">Vulcanibacillus modesticaldus</name>
    <dbReference type="NCBI Taxonomy" id="337097"/>
    <lineage>
        <taxon>Bacteria</taxon>
        <taxon>Bacillati</taxon>
        <taxon>Bacillota</taxon>
        <taxon>Bacilli</taxon>
        <taxon>Bacillales</taxon>
        <taxon>Bacillaceae</taxon>
        <taxon>Vulcanibacillus</taxon>
    </lineage>
</organism>
<keyword evidence="3" id="KW-1185">Reference proteome</keyword>
<evidence type="ECO:0000256" key="1">
    <source>
        <dbReference type="SAM" id="MobiDB-lite"/>
    </source>
</evidence>
<dbReference type="EMBL" id="MIJF01000078">
    <property type="protein sequence ID" value="OEF96910.1"/>
    <property type="molecule type" value="Genomic_DNA"/>
</dbReference>
<gene>
    <name evidence="2" type="ORF">BHF71_04060</name>
</gene>
<protein>
    <submittedName>
        <fullName evidence="2">Uncharacterized protein</fullName>
    </submittedName>
</protein>
<dbReference type="RefSeq" id="WP_069657543.1">
    <property type="nucleotide sequence ID" value="NZ_MIJF01000078.1"/>
</dbReference>
<comment type="caution">
    <text evidence="2">The sequence shown here is derived from an EMBL/GenBank/DDBJ whole genome shotgun (WGS) entry which is preliminary data.</text>
</comment>
<dbReference type="STRING" id="337097.BHF71_04060"/>
<evidence type="ECO:0000313" key="2">
    <source>
        <dbReference type="EMBL" id="OEF96910.1"/>
    </source>
</evidence>
<reference evidence="2 3" key="1">
    <citation type="submission" date="2016-09" db="EMBL/GenBank/DDBJ databases">
        <title>Draft genome sequence for the type strain of Vulcanibacillus modesticaldus BR, a strictly anaerobic, moderately thermophilic, and nitrate-reducing bacterium from deep sea-hydrothermal vents of the Mid-Atlantic Ridge.</title>
        <authorList>
            <person name="Abin C.A."/>
            <person name="Hollibaugh J.T."/>
        </authorList>
    </citation>
    <scope>NUCLEOTIDE SEQUENCE [LARGE SCALE GENOMIC DNA]</scope>
    <source>
        <strain evidence="2 3">BR</strain>
    </source>
</reference>
<sequence length="393" mass="43564">MKFKLSILVLSILIIIGIVLTVGITENSSDNESTEQGEQVVEQPAVDKDKVENKVEKEVLAYQEIKAELNNAKEGNAVNWEMVSNKYGAELQASIQEINDELNTVILAAIEAGKTGQMDANIARQIIDKTTQSYFYQKQKALHKLVVQAMEQGSTDEAVSTFGEIKYLAKNIFIPTATKRDGYYQIDMVSQIENGLNLQEKALSEGNVDDYSVYKQITDKTIYRSYYLAANSYAEKIEKAAKEGEDKEELQAEQAEGWGFLQAIKGSLAGGDEEAAKNLDRIFDLSVTDPTTINANEVNDLFTKAILAKIKGYYAKAPKALEEGNITKAKETAMEGNVFLKAIEIDLTNKLGSEKASEVFTSAEKWFEAISNQDIEAVELYGSEVLEILNQLQ</sequence>
<evidence type="ECO:0000313" key="3">
    <source>
        <dbReference type="Proteomes" id="UP000243739"/>
    </source>
</evidence>
<proteinExistence type="predicted"/>
<feature type="compositionally biased region" description="Polar residues" evidence="1">
    <location>
        <begin position="28"/>
        <end position="37"/>
    </location>
</feature>
<accession>A0A1D2YS79</accession>
<dbReference type="Proteomes" id="UP000243739">
    <property type="component" value="Unassembled WGS sequence"/>
</dbReference>
<dbReference type="AlphaFoldDB" id="A0A1D2YS79"/>
<dbReference type="OrthoDB" id="2111131at2"/>
<name>A0A1D2YS79_9BACI</name>